<feature type="region of interest" description="Disordered" evidence="1">
    <location>
        <begin position="65"/>
        <end position="97"/>
    </location>
</feature>
<feature type="non-terminal residue" evidence="2">
    <location>
        <position position="1"/>
    </location>
</feature>
<reference evidence="2 3" key="1">
    <citation type="journal article" date="2019" name="Sci. Rep.">
        <title>A high-quality genome of Eragrostis curvula grass provides insights into Poaceae evolution and supports new strategies to enhance forage quality.</title>
        <authorList>
            <person name="Carballo J."/>
            <person name="Santos B.A.C.M."/>
            <person name="Zappacosta D."/>
            <person name="Garbus I."/>
            <person name="Selva J.P."/>
            <person name="Gallo C.A."/>
            <person name="Diaz A."/>
            <person name="Albertini E."/>
            <person name="Caccamo M."/>
            <person name="Echenique V."/>
        </authorList>
    </citation>
    <scope>NUCLEOTIDE SEQUENCE [LARGE SCALE GENOMIC DNA]</scope>
    <source>
        <strain evidence="3">cv. Victoria</strain>
        <tissue evidence="2">Leaf</tissue>
    </source>
</reference>
<proteinExistence type="predicted"/>
<comment type="caution">
    <text evidence="2">The sequence shown here is derived from an EMBL/GenBank/DDBJ whole genome shotgun (WGS) entry which is preliminary data.</text>
</comment>
<organism evidence="2 3">
    <name type="scientific">Eragrostis curvula</name>
    <name type="common">weeping love grass</name>
    <dbReference type="NCBI Taxonomy" id="38414"/>
    <lineage>
        <taxon>Eukaryota</taxon>
        <taxon>Viridiplantae</taxon>
        <taxon>Streptophyta</taxon>
        <taxon>Embryophyta</taxon>
        <taxon>Tracheophyta</taxon>
        <taxon>Spermatophyta</taxon>
        <taxon>Magnoliopsida</taxon>
        <taxon>Liliopsida</taxon>
        <taxon>Poales</taxon>
        <taxon>Poaceae</taxon>
        <taxon>PACMAD clade</taxon>
        <taxon>Chloridoideae</taxon>
        <taxon>Eragrostideae</taxon>
        <taxon>Eragrostidinae</taxon>
        <taxon>Eragrostis</taxon>
    </lineage>
</organism>
<dbReference type="OrthoDB" id="693071at2759"/>
<name>A0A5J9U1W4_9POAL</name>
<dbReference type="Gramene" id="TVU17160">
    <property type="protein sequence ID" value="TVU17160"/>
    <property type="gene ID" value="EJB05_33176"/>
</dbReference>
<sequence>MWWPEFLSNLTDNSTVPCIVHAISLRSLLYGLAVAAAGGTIAVDVAQGLVLTLILAKAVDNHVEAREQDGHRHAPDEHGQRLRDREPGDAVREREAEDVAKASTATLAARRRQSQEDGWTSIPISSDDLLNEWLPKKVDVSLAWTLWTTRNKMTIQRKFPDNPIDVMYIAVSYLQKWKLLLKPKERSEVEHIATRVLLSMKNFKASDVPVSDIAFI</sequence>
<dbReference type="Proteomes" id="UP000324897">
    <property type="component" value="Chromosome 7"/>
</dbReference>
<evidence type="ECO:0000313" key="2">
    <source>
        <dbReference type="EMBL" id="TVU17160.1"/>
    </source>
</evidence>
<gene>
    <name evidence="2" type="ORF">EJB05_33176</name>
</gene>
<protein>
    <submittedName>
        <fullName evidence="2">Uncharacterized protein</fullName>
    </submittedName>
</protein>
<dbReference type="EMBL" id="RWGY01000029">
    <property type="protein sequence ID" value="TVU17160.1"/>
    <property type="molecule type" value="Genomic_DNA"/>
</dbReference>
<accession>A0A5J9U1W4</accession>
<dbReference type="AlphaFoldDB" id="A0A5J9U1W4"/>
<evidence type="ECO:0000256" key="1">
    <source>
        <dbReference type="SAM" id="MobiDB-lite"/>
    </source>
</evidence>
<keyword evidence="3" id="KW-1185">Reference proteome</keyword>
<evidence type="ECO:0000313" key="3">
    <source>
        <dbReference type="Proteomes" id="UP000324897"/>
    </source>
</evidence>